<evidence type="ECO:0000256" key="1">
    <source>
        <dbReference type="SAM" id="MobiDB-lite"/>
    </source>
</evidence>
<proteinExistence type="predicted"/>
<dbReference type="Proteomes" id="UP000294847">
    <property type="component" value="Chromosome 2"/>
</dbReference>
<name>A0A4P7N454_PYROR</name>
<sequence length="81" mass="8984">MTCITTCCRCAVGYLYRFSRSASSCESSLCSAKQLEHNKGTEKTFSPHSDGLQRHPSGGRLASEAECPHSYWNRLVKHMTG</sequence>
<gene>
    <name evidence="2" type="ORF">PoMZ_00723</name>
</gene>
<dbReference type="AlphaFoldDB" id="A0A4P7N454"/>
<evidence type="ECO:0000313" key="3">
    <source>
        <dbReference type="Proteomes" id="UP000294847"/>
    </source>
</evidence>
<accession>A0A4P7N454</accession>
<protein>
    <submittedName>
        <fullName evidence="2">Uncharacterized protein</fullName>
    </submittedName>
</protein>
<dbReference type="EMBL" id="CP034205">
    <property type="protein sequence ID" value="QBZ55821.1"/>
    <property type="molecule type" value="Genomic_DNA"/>
</dbReference>
<feature type="region of interest" description="Disordered" evidence="1">
    <location>
        <begin position="40"/>
        <end position="64"/>
    </location>
</feature>
<organism evidence="2 3">
    <name type="scientific">Pyricularia oryzae</name>
    <name type="common">Rice blast fungus</name>
    <name type="synonym">Magnaporthe oryzae</name>
    <dbReference type="NCBI Taxonomy" id="318829"/>
    <lineage>
        <taxon>Eukaryota</taxon>
        <taxon>Fungi</taxon>
        <taxon>Dikarya</taxon>
        <taxon>Ascomycota</taxon>
        <taxon>Pezizomycotina</taxon>
        <taxon>Sordariomycetes</taxon>
        <taxon>Sordariomycetidae</taxon>
        <taxon>Magnaporthales</taxon>
        <taxon>Pyriculariaceae</taxon>
        <taxon>Pyricularia</taxon>
    </lineage>
</organism>
<evidence type="ECO:0000313" key="2">
    <source>
        <dbReference type="EMBL" id="QBZ55821.1"/>
    </source>
</evidence>
<reference evidence="2 3" key="1">
    <citation type="journal article" date="2019" name="Mol. Biol. Evol.">
        <title>Blast fungal genomes show frequent chromosomal changes, gene gains and losses, and effector gene turnover.</title>
        <authorList>
            <person name="Gomez Luciano L.B."/>
            <person name="Jason Tsai I."/>
            <person name="Chuma I."/>
            <person name="Tosa Y."/>
            <person name="Chen Y.H."/>
            <person name="Li J.Y."/>
            <person name="Li M.Y."/>
            <person name="Jade Lu M.Y."/>
            <person name="Nakayashiki H."/>
            <person name="Li W.H."/>
        </authorList>
    </citation>
    <scope>NUCLEOTIDE SEQUENCE [LARGE SCALE GENOMIC DNA]</scope>
    <source>
        <strain evidence="2">MZ5-1-6</strain>
    </source>
</reference>